<keyword evidence="2" id="KW-1185">Reference proteome</keyword>
<dbReference type="EMBL" id="JAJJMB010000061">
    <property type="protein sequence ID" value="KAI3963470.1"/>
    <property type="molecule type" value="Genomic_DNA"/>
</dbReference>
<evidence type="ECO:0000313" key="2">
    <source>
        <dbReference type="Proteomes" id="UP001202328"/>
    </source>
</evidence>
<comment type="caution">
    <text evidence="1">The sequence shown here is derived from an EMBL/GenBank/DDBJ whole genome shotgun (WGS) entry which is preliminary data.</text>
</comment>
<organism evidence="1 2">
    <name type="scientific">Papaver atlanticum</name>
    <dbReference type="NCBI Taxonomy" id="357466"/>
    <lineage>
        <taxon>Eukaryota</taxon>
        <taxon>Viridiplantae</taxon>
        <taxon>Streptophyta</taxon>
        <taxon>Embryophyta</taxon>
        <taxon>Tracheophyta</taxon>
        <taxon>Spermatophyta</taxon>
        <taxon>Magnoliopsida</taxon>
        <taxon>Ranunculales</taxon>
        <taxon>Papaveraceae</taxon>
        <taxon>Papaveroideae</taxon>
        <taxon>Papaver</taxon>
    </lineage>
</organism>
<sequence length="84" mass="9651">MVIRLNEELMIASDKTIDGRGATVHINRHCRPYYTYLEQPHDKSHLGDAVRVTDSLLLIFFQGGDKEGLHNRRPVDAMDMEITK</sequence>
<reference evidence="1" key="1">
    <citation type="submission" date="2022-04" db="EMBL/GenBank/DDBJ databases">
        <title>A functionally conserved STORR gene fusion in Papaver species that diverged 16.8 million years ago.</title>
        <authorList>
            <person name="Catania T."/>
        </authorList>
    </citation>
    <scope>NUCLEOTIDE SEQUENCE</scope>
    <source>
        <strain evidence="1">S-188037</strain>
    </source>
</reference>
<dbReference type="AlphaFoldDB" id="A0AAD4TNQ0"/>
<gene>
    <name evidence="1" type="ORF">MKW98_022892</name>
</gene>
<accession>A0AAD4TNQ0</accession>
<evidence type="ECO:0000313" key="1">
    <source>
        <dbReference type="EMBL" id="KAI3963470.1"/>
    </source>
</evidence>
<name>A0AAD4TNQ0_9MAGN</name>
<dbReference type="Proteomes" id="UP001202328">
    <property type="component" value="Unassembled WGS sequence"/>
</dbReference>
<protein>
    <submittedName>
        <fullName evidence="1">Uncharacterized protein</fullName>
    </submittedName>
</protein>
<proteinExistence type="predicted"/>